<evidence type="ECO:0000313" key="2">
    <source>
        <dbReference type="EMBL" id="QHU36686.1"/>
    </source>
</evidence>
<evidence type="ECO:0000256" key="1">
    <source>
        <dbReference type="SAM" id="MobiDB-lite"/>
    </source>
</evidence>
<dbReference type="InterPro" id="IPR011009">
    <property type="entry name" value="Kinase-like_dom_sf"/>
</dbReference>
<dbReference type="SUPFAM" id="SSF56112">
    <property type="entry name" value="Protein kinase-like (PK-like)"/>
    <property type="match status" value="1"/>
</dbReference>
<dbReference type="Gene3D" id="1.10.510.10">
    <property type="entry name" value="Transferase(Phosphotransferase) domain 1"/>
    <property type="match status" value="1"/>
</dbReference>
<name>A0A6C0M0W1_9ZZZZ</name>
<organism evidence="2">
    <name type="scientific">viral metagenome</name>
    <dbReference type="NCBI Taxonomy" id="1070528"/>
    <lineage>
        <taxon>unclassified sequences</taxon>
        <taxon>metagenomes</taxon>
        <taxon>organismal metagenomes</taxon>
    </lineage>
</organism>
<protein>
    <submittedName>
        <fullName evidence="2">Uncharacterized protein</fullName>
    </submittedName>
</protein>
<dbReference type="EMBL" id="MN740631">
    <property type="protein sequence ID" value="QHU36686.1"/>
    <property type="molecule type" value="Genomic_DNA"/>
</dbReference>
<accession>A0A6C0M0W1</accession>
<sequence>MSNHASDRTDFLLETAASIDAEVNMQYRIHNQSLFPIEGAAGGVPAQSYFAPICPAIINYMTNVTMPNLISFRDGVLNRLQERVPVPRPGEDPDISARRHDRRILNDFFNFAQGFMPIGGGLGIITMEIMSNCTTLHTYLGQPAITAQQQEFMYNLTRIQMIRLGAMGIVHTDLHTQNIMVNTTIRYLSEPYPLGNVFLIDFGSVRIIQPTWDIAAILGNYSNVPVDAGVIRAMMEAMQHYNRAFLDYVRQQVYDDTPGATVEEFIENVRQMVIARLGNTAPQLVGGGDRISTKNKPISNKKMSLDEFVDMIITDMNPPVKFDLRETMKISPLNKSRRRQGTKISPSPTPKRSAKRSPSPTPKRSAKRSPSPTPKRSVKRSPSPTPKRSAKRSPTPKNQPQLT</sequence>
<proteinExistence type="predicted"/>
<reference evidence="2" key="1">
    <citation type="journal article" date="2020" name="Nature">
        <title>Giant virus diversity and host interactions through global metagenomics.</title>
        <authorList>
            <person name="Schulz F."/>
            <person name="Roux S."/>
            <person name="Paez-Espino D."/>
            <person name="Jungbluth S."/>
            <person name="Walsh D.A."/>
            <person name="Denef V.J."/>
            <person name="McMahon K.D."/>
            <person name="Konstantinidis K.T."/>
            <person name="Eloe-Fadrosh E.A."/>
            <person name="Kyrpides N.C."/>
            <person name="Woyke T."/>
        </authorList>
    </citation>
    <scope>NUCLEOTIDE SEQUENCE</scope>
    <source>
        <strain evidence="2">GVMAG-S-1035124-57</strain>
    </source>
</reference>
<feature type="region of interest" description="Disordered" evidence="1">
    <location>
        <begin position="324"/>
        <end position="403"/>
    </location>
</feature>
<dbReference type="AlphaFoldDB" id="A0A6C0M0W1"/>